<dbReference type="AlphaFoldDB" id="A0A2P5X0F0"/>
<evidence type="ECO:0000313" key="2">
    <source>
        <dbReference type="Proteomes" id="UP000239757"/>
    </source>
</evidence>
<dbReference type="EMBL" id="KZ665981">
    <property type="protein sequence ID" value="PPR96814.1"/>
    <property type="molecule type" value="Genomic_DNA"/>
</dbReference>
<proteinExistence type="predicted"/>
<evidence type="ECO:0000313" key="1">
    <source>
        <dbReference type="EMBL" id="PPR96814.1"/>
    </source>
</evidence>
<name>A0A2P5X0F0_GOSBA</name>
<sequence>MANGKHSPGPLLSGACELQMFAGENTGFSGVIAVHTDLSNPASRKAWQTVLAEGSPVSMMLLISKNENDAIWDGVCWFGLGSGALTVLSESQLVIPVGVTIIRVCCAYALDIMNKDEEIMENIKENQVTIGMWASKANFFLLFSMVSLPRLISLLLV</sequence>
<protein>
    <submittedName>
        <fullName evidence="1">Uncharacterized protein</fullName>
    </submittedName>
</protein>
<reference evidence="1 2" key="1">
    <citation type="submission" date="2015-01" db="EMBL/GenBank/DDBJ databases">
        <title>Genome of allotetraploid Gossypium barbadense reveals genomic plasticity and fiber elongation in cotton evolution.</title>
        <authorList>
            <person name="Chen X."/>
            <person name="Liu X."/>
            <person name="Zhao B."/>
            <person name="Zheng H."/>
            <person name="Hu Y."/>
            <person name="Lu G."/>
            <person name="Yang C."/>
            <person name="Chen J."/>
            <person name="Shan C."/>
            <person name="Zhang L."/>
            <person name="Zhou Y."/>
            <person name="Wang L."/>
            <person name="Guo W."/>
            <person name="Bai Y."/>
            <person name="Ruan J."/>
            <person name="Shangguan X."/>
            <person name="Mao Y."/>
            <person name="Jiang J."/>
            <person name="Zhu Y."/>
            <person name="Lei J."/>
            <person name="Kang H."/>
            <person name="Chen S."/>
            <person name="He X."/>
            <person name="Wang R."/>
            <person name="Wang Y."/>
            <person name="Chen J."/>
            <person name="Wang L."/>
            <person name="Yu S."/>
            <person name="Wang B."/>
            <person name="Wei J."/>
            <person name="Song S."/>
            <person name="Lu X."/>
            <person name="Gao Z."/>
            <person name="Gu W."/>
            <person name="Deng X."/>
            <person name="Ma D."/>
            <person name="Wang S."/>
            <person name="Liang W."/>
            <person name="Fang L."/>
            <person name="Cai C."/>
            <person name="Zhu X."/>
            <person name="Zhou B."/>
            <person name="Zhang Y."/>
            <person name="Chen Z."/>
            <person name="Xu S."/>
            <person name="Zhu R."/>
            <person name="Wang S."/>
            <person name="Zhang T."/>
            <person name="Zhao G."/>
        </authorList>
    </citation>
    <scope>NUCLEOTIDE SEQUENCE [LARGE SCALE GENOMIC DNA]</scope>
    <source>
        <strain evidence="2">cv. Xinhai21</strain>
        <tissue evidence="1">Leaf</tissue>
    </source>
</reference>
<accession>A0A2P5X0F0</accession>
<organism evidence="1 2">
    <name type="scientific">Gossypium barbadense</name>
    <name type="common">Sea Island cotton</name>
    <name type="synonym">Hibiscus barbadensis</name>
    <dbReference type="NCBI Taxonomy" id="3634"/>
    <lineage>
        <taxon>Eukaryota</taxon>
        <taxon>Viridiplantae</taxon>
        <taxon>Streptophyta</taxon>
        <taxon>Embryophyta</taxon>
        <taxon>Tracheophyta</taxon>
        <taxon>Spermatophyta</taxon>
        <taxon>Magnoliopsida</taxon>
        <taxon>eudicotyledons</taxon>
        <taxon>Gunneridae</taxon>
        <taxon>Pentapetalae</taxon>
        <taxon>rosids</taxon>
        <taxon>malvids</taxon>
        <taxon>Malvales</taxon>
        <taxon>Malvaceae</taxon>
        <taxon>Malvoideae</taxon>
        <taxon>Gossypium</taxon>
    </lineage>
</organism>
<dbReference type="Proteomes" id="UP000239757">
    <property type="component" value="Unassembled WGS sequence"/>
</dbReference>
<dbReference type="PROSITE" id="PS51257">
    <property type="entry name" value="PROKAR_LIPOPROTEIN"/>
    <property type="match status" value="1"/>
</dbReference>
<gene>
    <name evidence="1" type="ORF">GOBAR_AA23859</name>
</gene>